<dbReference type="NCBIfam" id="TIGR04019">
    <property type="entry name" value="B_thiol_YtxJ"/>
    <property type="match status" value="1"/>
</dbReference>
<reference evidence="1 2" key="1">
    <citation type="submission" date="2016-10" db="EMBL/GenBank/DDBJ databases">
        <authorList>
            <person name="Varghese N."/>
            <person name="Submissions S."/>
        </authorList>
    </citation>
    <scope>NUCLEOTIDE SEQUENCE [LARGE SCALE GENOMIC DNA]</scope>
    <source>
        <strain evidence="1 2">DSM 20748</strain>
    </source>
</reference>
<dbReference type="Gene3D" id="3.40.30.10">
    <property type="entry name" value="Glutaredoxin"/>
    <property type="match status" value="1"/>
</dbReference>
<accession>A0A1H3CUG6</accession>
<dbReference type="Proteomes" id="UP000198647">
    <property type="component" value="Unassembled WGS sequence"/>
</dbReference>
<gene>
    <name evidence="1" type="ORF">SAMN04488081_0727</name>
</gene>
<dbReference type="EMBL" id="FNOS01000002">
    <property type="protein sequence ID" value="SDX57882.1"/>
    <property type="molecule type" value="Genomic_DNA"/>
</dbReference>
<dbReference type="InterPro" id="IPR022551">
    <property type="entry name" value="BrxC"/>
</dbReference>
<dbReference type="Pfam" id="PF11009">
    <property type="entry name" value="BrxC"/>
    <property type="match status" value="1"/>
</dbReference>
<proteinExistence type="predicted"/>
<evidence type="ECO:0000313" key="2">
    <source>
        <dbReference type="Proteomes" id="UP000198647"/>
    </source>
</evidence>
<keyword evidence="2" id="KW-1185">Reference proteome</keyword>
<evidence type="ECO:0000313" key="1">
    <source>
        <dbReference type="EMBL" id="SDX57882.1"/>
    </source>
</evidence>
<organism evidence="1 2">
    <name type="scientific">Salimicrobium album</name>
    <dbReference type="NCBI Taxonomy" id="50717"/>
    <lineage>
        <taxon>Bacteria</taxon>
        <taxon>Bacillati</taxon>
        <taxon>Bacillota</taxon>
        <taxon>Bacilli</taxon>
        <taxon>Bacillales</taxon>
        <taxon>Bacillaceae</taxon>
        <taxon>Salimicrobium</taxon>
    </lineage>
</organism>
<sequence>METVTSIQKLKELLKNEEEFILLKHSLTCPISASAKGEAENFERSSDTPVYFIPIQEARDVSQFAAEELKISHESPQAFYIKKGSVEWNATHFDITKTNLDKAVIS</sequence>
<name>A0A1H3CUG6_9BACI</name>
<comment type="caution">
    <text evidence="1">The sequence shown here is derived from an EMBL/GenBank/DDBJ whole genome shotgun (WGS) entry which is preliminary data.</text>
</comment>
<dbReference type="RefSeq" id="WP_093105653.1">
    <property type="nucleotide sequence ID" value="NZ_FNOS01000002.1"/>
</dbReference>
<protein>
    <submittedName>
        <fullName evidence="1">Bacillithiol system protein YtxJ</fullName>
    </submittedName>
</protein>